<dbReference type="OrthoDB" id="9792195at2"/>
<dbReference type="SUPFAM" id="SSF101852">
    <property type="entry name" value="Bacterial fluorinating enzyme, C-terminal domain"/>
    <property type="match status" value="1"/>
</dbReference>
<dbReference type="EMBL" id="FQXN01000003">
    <property type="protein sequence ID" value="SHH37613.1"/>
    <property type="molecule type" value="Genomic_DNA"/>
</dbReference>
<evidence type="ECO:0008006" key="7">
    <source>
        <dbReference type="Google" id="ProtNLM"/>
    </source>
</evidence>
<evidence type="ECO:0000259" key="4">
    <source>
        <dbReference type="Pfam" id="PF20257"/>
    </source>
</evidence>
<accession>A0A1M5SI94</accession>
<keyword evidence="6" id="KW-1185">Reference proteome</keyword>
<dbReference type="PIRSF" id="PIRSF006779">
    <property type="entry name" value="UCP006779"/>
    <property type="match status" value="1"/>
</dbReference>
<organism evidence="5 6">
    <name type="scientific">Thermosipho atlanticus DSM 15807</name>
    <dbReference type="NCBI Taxonomy" id="1123380"/>
    <lineage>
        <taxon>Bacteria</taxon>
        <taxon>Thermotogati</taxon>
        <taxon>Thermotogota</taxon>
        <taxon>Thermotogae</taxon>
        <taxon>Thermotogales</taxon>
        <taxon>Fervidobacteriaceae</taxon>
        <taxon>Thermosipho</taxon>
    </lineage>
</organism>
<feature type="domain" description="S-adenosyl-l-methionine hydroxide adenosyltransferase C-terminal" evidence="4">
    <location>
        <begin position="166"/>
        <end position="247"/>
    </location>
</feature>
<sequence>MIVFLTDWGNSHYVGICKGVIRQISDSEIIDLTHEISSFNAREAMYILYRSFYHFPKNTIFLVVVDYGVGSSRKAIAAKTRNYYFVGPDNGIFTLVFEEEPPIEIRELNNKKYHYLNSQTFHGRDIFAPAAAYITNGKFKELGDLLPNYATLPYIKPKKSNKKITGEVAYIDKFGNIETNIPFEWIKEFETLKIRKKRKYIEIPVVNYYSEVLPGQLIAHNDSTDYLEIAINQGNAANLLKLKSGDFLELIL</sequence>
<gene>
    <name evidence="5" type="ORF">SAMN02745199_0862</name>
</gene>
<name>A0A1M5SI94_9BACT</name>
<dbReference type="Pfam" id="PF01887">
    <property type="entry name" value="SAM_HAT_N"/>
    <property type="match status" value="1"/>
</dbReference>
<dbReference type="Gene3D" id="2.40.30.90">
    <property type="entry name" value="Bacterial fluorinating enzyme like"/>
    <property type="match status" value="1"/>
</dbReference>
<dbReference type="InterPro" id="IPR046470">
    <property type="entry name" value="SAM_HAT_C"/>
</dbReference>
<proteinExistence type="inferred from homology"/>
<evidence type="ECO:0000259" key="3">
    <source>
        <dbReference type="Pfam" id="PF01887"/>
    </source>
</evidence>
<comment type="similarity">
    <text evidence="2">Belongs to the SAM hydrolase / SAM-dependent halogenase family.</text>
</comment>
<evidence type="ECO:0000313" key="6">
    <source>
        <dbReference type="Proteomes" id="UP000242592"/>
    </source>
</evidence>
<evidence type="ECO:0000313" key="5">
    <source>
        <dbReference type="EMBL" id="SHH37613.1"/>
    </source>
</evidence>
<dbReference type="RefSeq" id="WP_073072615.1">
    <property type="nucleotide sequence ID" value="NZ_FQXN01000003.1"/>
</dbReference>
<dbReference type="PANTHER" id="PTHR35092">
    <property type="entry name" value="CHLORINASE MJ1651"/>
    <property type="match status" value="1"/>
</dbReference>
<dbReference type="Gene3D" id="3.40.50.10790">
    <property type="entry name" value="S-adenosyl-l-methionine hydroxide adenosyltransferase, N-terminal"/>
    <property type="match status" value="1"/>
</dbReference>
<evidence type="ECO:0000256" key="2">
    <source>
        <dbReference type="ARBA" id="ARBA00024035"/>
    </source>
</evidence>
<dbReference type="AlphaFoldDB" id="A0A1M5SI94"/>
<dbReference type="STRING" id="1123380.SAMN02745199_0862"/>
<dbReference type="InterPro" id="IPR023227">
    <property type="entry name" value="SAM_OH_AdoTrfase_C_sf"/>
</dbReference>
<dbReference type="Pfam" id="PF20257">
    <property type="entry name" value="SAM_HAT_C"/>
    <property type="match status" value="1"/>
</dbReference>
<reference evidence="6" key="1">
    <citation type="submission" date="2016-11" db="EMBL/GenBank/DDBJ databases">
        <authorList>
            <person name="Varghese N."/>
            <person name="Submissions S."/>
        </authorList>
    </citation>
    <scope>NUCLEOTIDE SEQUENCE [LARGE SCALE GENOMIC DNA]</scope>
    <source>
        <strain evidence="6">DSM 15807</strain>
    </source>
</reference>
<protein>
    <recommendedName>
        <fullName evidence="7">Adenosyl-chloride synthase</fullName>
    </recommendedName>
</protein>
<dbReference type="InterPro" id="IPR023228">
    <property type="entry name" value="SAM_OH_AdoTrfase_N_sf"/>
</dbReference>
<dbReference type="PANTHER" id="PTHR35092:SF1">
    <property type="entry name" value="CHLORINASE MJ1651"/>
    <property type="match status" value="1"/>
</dbReference>
<feature type="domain" description="S-adenosyl-l-methionine hydroxide adenosyltransferase N-terminal" evidence="3">
    <location>
        <begin position="2"/>
        <end position="140"/>
    </location>
</feature>
<dbReference type="InterPro" id="IPR046469">
    <property type="entry name" value="SAM_HAT_N"/>
</dbReference>
<dbReference type="SUPFAM" id="SSF102522">
    <property type="entry name" value="Bacterial fluorinating enzyme, N-terminal domain"/>
    <property type="match status" value="1"/>
</dbReference>
<keyword evidence="1" id="KW-0949">S-adenosyl-L-methionine</keyword>
<dbReference type="InterPro" id="IPR002747">
    <property type="entry name" value="SAM_OH_AdoTrfase"/>
</dbReference>
<evidence type="ECO:0000256" key="1">
    <source>
        <dbReference type="ARBA" id="ARBA00022691"/>
    </source>
</evidence>
<dbReference type="Proteomes" id="UP000242592">
    <property type="component" value="Unassembled WGS sequence"/>
</dbReference>